<evidence type="ECO:0000313" key="3">
    <source>
        <dbReference type="Proteomes" id="UP001230188"/>
    </source>
</evidence>
<evidence type="ECO:0000259" key="1">
    <source>
        <dbReference type="PROSITE" id="PS50053"/>
    </source>
</evidence>
<keyword evidence="3" id="KW-1185">Reference proteome</keyword>
<dbReference type="SUPFAM" id="SSF54236">
    <property type="entry name" value="Ubiquitin-like"/>
    <property type="match status" value="1"/>
</dbReference>
<dbReference type="AlphaFoldDB" id="A0AAD7U7L6"/>
<evidence type="ECO:0000313" key="2">
    <source>
        <dbReference type="EMBL" id="KAJ8599762.1"/>
    </source>
</evidence>
<sequence>MAEEKNGARIQELDMAAVAKAEFAPDEDYDKLEQALGEEVLVVFELPDGSEGEKRFKMGHTVQLLKSFVEDEYEIPMGSQRLFLDDQVMLDPLTLSDFPAITPHSTIFVRVDGALPYSASKK</sequence>
<dbReference type="PANTHER" id="PTHR41749">
    <property type="entry name" value="UBIQUITIN-LIKE DOMAIN-CONTAINING PROTEIN"/>
    <property type="match status" value="1"/>
</dbReference>
<dbReference type="InterPro" id="IPR029071">
    <property type="entry name" value="Ubiquitin-like_domsf"/>
</dbReference>
<reference evidence="2" key="1">
    <citation type="submission" date="2023-01" db="EMBL/GenBank/DDBJ databases">
        <title>Metagenome sequencing of chrysophaentin producing Chrysophaeum taylorii.</title>
        <authorList>
            <person name="Davison J."/>
            <person name="Bewley C."/>
        </authorList>
    </citation>
    <scope>NUCLEOTIDE SEQUENCE</scope>
    <source>
        <strain evidence="2">NIES-1699</strain>
    </source>
</reference>
<accession>A0AAD7U7L6</accession>
<dbReference type="InterPro" id="IPR000626">
    <property type="entry name" value="Ubiquitin-like_dom"/>
</dbReference>
<dbReference type="Gene3D" id="3.10.20.90">
    <property type="entry name" value="Phosphatidylinositol 3-kinase Catalytic Subunit, Chain A, domain 1"/>
    <property type="match status" value="1"/>
</dbReference>
<proteinExistence type="predicted"/>
<dbReference type="Proteomes" id="UP001230188">
    <property type="component" value="Unassembled WGS sequence"/>
</dbReference>
<comment type="caution">
    <text evidence="2">The sequence shown here is derived from an EMBL/GenBank/DDBJ whole genome shotgun (WGS) entry which is preliminary data.</text>
</comment>
<dbReference type="CDD" id="cd17039">
    <property type="entry name" value="Ubl_ubiquitin_like"/>
    <property type="match status" value="1"/>
</dbReference>
<name>A0AAD7U7L6_9STRA</name>
<protein>
    <recommendedName>
        <fullName evidence="1">Ubiquitin-like domain-containing protein</fullName>
    </recommendedName>
</protein>
<dbReference type="PROSITE" id="PS50053">
    <property type="entry name" value="UBIQUITIN_2"/>
    <property type="match status" value="1"/>
</dbReference>
<dbReference type="PANTHER" id="PTHR41749:SF1">
    <property type="entry name" value="UBIQUITIN-LIKE DOMAIN-CONTAINING PROTEIN"/>
    <property type="match status" value="1"/>
</dbReference>
<dbReference type="EMBL" id="JAQMWT010000546">
    <property type="protein sequence ID" value="KAJ8599762.1"/>
    <property type="molecule type" value="Genomic_DNA"/>
</dbReference>
<feature type="domain" description="Ubiquitin-like" evidence="1">
    <location>
        <begin position="40"/>
        <end position="98"/>
    </location>
</feature>
<gene>
    <name evidence="2" type="ORF">CTAYLR_003406</name>
</gene>
<dbReference type="Pfam" id="PF00240">
    <property type="entry name" value="ubiquitin"/>
    <property type="match status" value="1"/>
</dbReference>
<organism evidence="2 3">
    <name type="scientific">Chrysophaeum taylorii</name>
    <dbReference type="NCBI Taxonomy" id="2483200"/>
    <lineage>
        <taxon>Eukaryota</taxon>
        <taxon>Sar</taxon>
        <taxon>Stramenopiles</taxon>
        <taxon>Ochrophyta</taxon>
        <taxon>Pelagophyceae</taxon>
        <taxon>Pelagomonadales</taxon>
        <taxon>Pelagomonadaceae</taxon>
        <taxon>Chrysophaeum</taxon>
    </lineage>
</organism>